<keyword evidence="4" id="KW-1003">Cell membrane</keyword>
<feature type="domain" description="TonB C-terminal" evidence="11">
    <location>
        <begin position="56"/>
        <end position="152"/>
    </location>
</feature>
<dbReference type="EMBL" id="CP095053">
    <property type="protein sequence ID" value="UOR05994.1"/>
    <property type="molecule type" value="Genomic_DNA"/>
</dbReference>
<dbReference type="GO" id="GO:0055085">
    <property type="term" value="P:transmembrane transport"/>
    <property type="evidence" value="ECO:0007669"/>
    <property type="project" value="InterPro"/>
</dbReference>
<keyword evidence="10" id="KW-0732">Signal</keyword>
<evidence type="ECO:0000256" key="9">
    <source>
        <dbReference type="ARBA" id="ARBA00023136"/>
    </source>
</evidence>
<protein>
    <submittedName>
        <fullName evidence="12">Energy transducer TonB</fullName>
    </submittedName>
</protein>
<dbReference type="InterPro" id="IPR051045">
    <property type="entry name" value="TonB-dependent_transducer"/>
</dbReference>
<dbReference type="Proteomes" id="UP000829925">
    <property type="component" value="Chromosome"/>
</dbReference>
<keyword evidence="9" id="KW-0472">Membrane</keyword>
<evidence type="ECO:0000313" key="13">
    <source>
        <dbReference type="Proteomes" id="UP000829925"/>
    </source>
</evidence>
<dbReference type="SUPFAM" id="SSF74653">
    <property type="entry name" value="TolA/TonB C-terminal domain"/>
    <property type="match status" value="1"/>
</dbReference>
<dbReference type="GO" id="GO:0031992">
    <property type="term" value="F:energy transducer activity"/>
    <property type="evidence" value="ECO:0007669"/>
    <property type="project" value="TreeGrafter"/>
</dbReference>
<proteinExistence type="inferred from homology"/>
<evidence type="ECO:0000256" key="8">
    <source>
        <dbReference type="ARBA" id="ARBA00022989"/>
    </source>
</evidence>
<keyword evidence="13" id="KW-1185">Reference proteome</keyword>
<dbReference type="KEGG" id="haei:MUN82_02560"/>
<evidence type="ECO:0000256" key="4">
    <source>
        <dbReference type="ARBA" id="ARBA00022475"/>
    </source>
</evidence>
<gene>
    <name evidence="12" type="ORF">MUN82_02560</name>
</gene>
<dbReference type="AlphaFoldDB" id="A0A8T9SYM1"/>
<dbReference type="NCBIfam" id="TIGR01352">
    <property type="entry name" value="tonB_Cterm"/>
    <property type="match status" value="1"/>
</dbReference>
<dbReference type="Pfam" id="PF03544">
    <property type="entry name" value="TonB_C"/>
    <property type="match status" value="1"/>
</dbReference>
<evidence type="ECO:0000256" key="2">
    <source>
        <dbReference type="ARBA" id="ARBA00006555"/>
    </source>
</evidence>
<evidence type="ECO:0000256" key="3">
    <source>
        <dbReference type="ARBA" id="ARBA00022448"/>
    </source>
</evidence>
<dbReference type="InterPro" id="IPR006260">
    <property type="entry name" value="TonB/TolA_C"/>
</dbReference>
<dbReference type="Gene3D" id="3.30.1150.10">
    <property type="match status" value="1"/>
</dbReference>
<evidence type="ECO:0000256" key="5">
    <source>
        <dbReference type="ARBA" id="ARBA00022519"/>
    </source>
</evidence>
<keyword evidence="8" id="KW-1133">Transmembrane helix</keyword>
<evidence type="ECO:0000256" key="6">
    <source>
        <dbReference type="ARBA" id="ARBA00022692"/>
    </source>
</evidence>
<dbReference type="RefSeq" id="WP_245094744.1">
    <property type="nucleotide sequence ID" value="NZ_CP095053.1"/>
</dbReference>
<evidence type="ECO:0000256" key="10">
    <source>
        <dbReference type="SAM" id="SignalP"/>
    </source>
</evidence>
<evidence type="ECO:0000256" key="7">
    <source>
        <dbReference type="ARBA" id="ARBA00022927"/>
    </source>
</evidence>
<evidence type="ECO:0000313" key="12">
    <source>
        <dbReference type="EMBL" id="UOR05994.1"/>
    </source>
</evidence>
<comment type="subcellular location">
    <subcellularLocation>
        <location evidence="1">Cell inner membrane</location>
        <topology evidence="1">Single-pass membrane protein</topology>
        <orientation evidence="1">Periplasmic side</orientation>
    </subcellularLocation>
</comment>
<dbReference type="GO" id="GO:0098797">
    <property type="term" value="C:plasma membrane protein complex"/>
    <property type="evidence" value="ECO:0007669"/>
    <property type="project" value="TreeGrafter"/>
</dbReference>
<keyword evidence="7" id="KW-0653">Protein transport</keyword>
<sequence>MKHLFFICPLLLVGIMVQAQTPTPPAKQPVELRAGRMQAQRNPAANRPDVAPQFPGGAEAMSTFFQQQVKYPEAARVSNMAGDVVVQATIAADGKLQNPTVVQSLSPACDAEALRVLALMPAWKPATRKGQPVAVLVRVPVPFGNSKNLKVEQGKPKFE</sequence>
<keyword evidence="6" id="KW-0812">Transmembrane</keyword>
<accession>A0A8T9SYM1</accession>
<comment type="similarity">
    <text evidence="2">Belongs to the TonB family.</text>
</comment>
<evidence type="ECO:0000259" key="11">
    <source>
        <dbReference type="PROSITE" id="PS52015"/>
    </source>
</evidence>
<dbReference type="PROSITE" id="PS52015">
    <property type="entry name" value="TONB_CTD"/>
    <property type="match status" value="1"/>
</dbReference>
<name>A0A8T9SYM1_9BACT</name>
<dbReference type="InterPro" id="IPR037682">
    <property type="entry name" value="TonB_C"/>
</dbReference>
<dbReference type="PANTHER" id="PTHR33446">
    <property type="entry name" value="PROTEIN TONB-RELATED"/>
    <property type="match status" value="1"/>
</dbReference>
<keyword evidence="5" id="KW-0997">Cell inner membrane</keyword>
<organism evidence="12 13">
    <name type="scientific">Hymenobacter aerilatus</name>
    <dbReference type="NCBI Taxonomy" id="2932251"/>
    <lineage>
        <taxon>Bacteria</taxon>
        <taxon>Pseudomonadati</taxon>
        <taxon>Bacteroidota</taxon>
        <taxon>Cytophagia</taxon>
        <taxon>Cytophagales</taxon>
        <taxon>Hymenobacteraceae</taxon>
        <taxon>Hymenobacter</taxon>
    </lineage>
</organism>
<keyword evidence="3" id="KW-0813">Transport</keyword>
<evidence type="ECO:0000256" key="1">
    <source>
        <dbReference type="ARBA" id="ARBA00004383"/>
    </source>
</evidence>
<feature type="chain" id="PRO_5035902293" evidence="10">
    <location>
        <begin position="20"/>
        <end position="159"/>
    </location>
</feature>
<feature type="signal peptide" evidence="10">
    <location>
        <begin position="1"/>
        <end position="19"/>
    </location>
</feature>
<dbReference type="PANTHER" id="PTHR33446:SF2">
    <property type="entry name" value="PROTEIN TONB"/>
    <property type="match status" value="1"/>
</dbReference>
<reference evidence="12 13" key="1">
    <citation type="submission" date="2022-04" db="EMBL/GenBank/DDBJ databases">
        <title>Hymenobacter sp. isolated from the air.</title>
        <authorList>
            <person name="Won M."/>
            <person name="Lee C.-M."/>
            <person name="Woen H.-Y."/>
            <person name="Kwon S.-W."/>
        </authorList>
    </citation>
    <scope>NUCLEOTIDE SEQUENCE [LARGE SCALE GENOMIC DNA]</scope>
    <source>
        <strain evidence="13">5413 J-13</strain>
    </source>
</reference>
<dbReference type="GO" id="GO:0015031">
    <property type="term" value="P:protein transport"/>
    <property type="evidence" value="ECO:0007669"/>
    <property type="project" value="UniProtKB-KW"/>
</dbReference>